<sequence length="428" mass="47373">MKIEKRNTLYKTLVASIALTILPALAEESGPLTSASVAETSLEQIESCLEYTIHGITLRAIYTPWGVYYFWTPNVSHFSPDLLSMSHKELDDMPYLEFQKTFGAALKPIAQKGFANVVGKTVGSLNADIGGGRYQHKDWGDYQAGQFSESTVIGNPAAMFIDAFTWNGLRMAGKEVSKAAELSSTDAQDYLEGFKKGNGKAGWSDSFDNAMNYDMTMQVMANSPVVQSIKQIVRQIDSAVSSMQGRTGDSPFCPVYASAFQPFYLSGVDSYLWRLGYPVTDSEHSDVILNPLSTDIVGTGGEQWGHIYPRDGAVNHQEAQKVAAVVAVRSKQVLAEGGMGRLYREPDYKMKRVVWSKVYPQPKKNCHVNIANTGTETESKDRYAWNLWTNHRCDLYRRGVPIAFIPIGPIHVIVQSSKAQPNPKQIKA</sequence>
<reference evidence="2 3" key="1">
    <citation type="submission" date="2018-06" db="EMBL/GenBank/DDBJ databases">
        <authorList>
            <consortium name="Pathogen Informatics"/>
            <person name="Doyle S."/>
        </authorList>
    </citation>
    <scope>NUCLEOTIDE SEQUENCE [LARGE SCALE GENOMIC DNA]</scope>
    <source>
        <strain evidence="2 3">NCTC13337</strain>
    </source>
</reference>
<keyword evidence="3" id="KW-1185">Reference proteome</keyword>
<dbReference type="AlphaFoldDB" id="A0A380MZB5"/>
<accession>A0A380MZB5</accession>
<name>A0A380MZB5_9GAMM</name>
<dbReference type="InterPro" id="IPR009649">
    <property type="entry name" value="TraU"/>
</dbReference>
<feature type="signal peptide" evidence="1">
    <location>
        <begin position="1"/>
        <end position="26"/>
    </location>
</feature>
<evidence type="ECO:0000313" key="2">
    <source>
        <dbReference type="EMBL" id="SUO96807.1"/>
    </source>
</evidence>
<dbReference type="Pfam" id="PF06834">
    <property type="entry name" value="TraU"/>
    <property type="match status" value="1"/>
</dbReference>
<organism evidence="2 3">
    <name type="scientific">Suttonella ornithocola</name>
    <dbReference type="NCBI Taxonomy" id="279832"/>
    <lineage>
        <taxon>Bacteria</taxon>
        <taxon>Pseudomonadati</taxon>
        <taxon>Pseudomonadota</taxon>
        <taxon>Gammaproteobacteria</taxon>
        <taxon>Cardiobacteriales</taxon>
        <taxon>Cardiobacteriaceae</taxon>
        <taxon>Suttonella</taxon>
    </lineage>
</organism>
<proteinExistence type="predicted"/>
<dbReference type="OrthoDB" id="8435546at2"/>
<protein>
    <submittedName>
        <fullName evidence="2">Integrating conjugative element protein, PFL_4710 family</fullName>
    </submittedName>
</protein>
<evidence type="ECO:0000313" key="3">
    <source>
        <dbReference type="Proteomes" id="UP000254601"/>
    </source>
</evidence>
<dbReference type="Proteomes" id="UP000254601">
    <property type="component" value="Unassembled WGS sequence"/>
</dbReference>
<keyword evidence="1" id="KW-0732">Signal</keyword>
<dbReference type="RefSeq" id="WP_072577417.1">
    <property type="nucleotide sequence ID" value="NZ_LWHB01000172.1"/>
</dbReference>
<gene>
    <name evidence="2" type="ORF">NCTC13337_02029</name>
</gene>
<feature type="chain" id="PRO_5016632662" evidence="1">
    <location>
        <begin position="27"/>
        <end position="428"/>
    </location>
</feature>
<dbReference type="EMBL" id="UHIC01000001">
    <property type="protein sequence ID" value="SUO96807.1"/>
    <property type="molecule type" value="Genomic_DNA"/>
</dbReference>
<evidence type="ECO:0000256" key="1">
    <source>
        <dbReference type="SAM" id="SignalP"/>
    </source>
</evidence>